<dbReference type="EMBL" id="CT868071">
    <property type="protein sequence ID" value="CAK69671.1"/>
    <property type="molecule type" value="Genomic_DNA"/>
</dbReference>
<evidence type="ECO:0000256" key="4">
    <source>
        <dbReference type="SAM" id="Coils"/>
    </source>
</evidence>
<keyword evidence="1" id="KW-0723">Serine/threonine-protein kinase</keyword>
<dbReference type="HOGENOM" id="CLU_338177_0_0_1"/>
<reference evidence="6 7" key="1">
    <citation type="journal article" date="2006" name="Nature">
        <title>Global trends of whole-genome duplications revealed by the ciliate Paramecium tetraurelia.</title>
        <authorList>
            <consortium name="Genoscope"/>
            <person name="Aury J.-M."/>
            <person name="Jaillon O."/>
            <person name="Duret L."/>
            <person name="Noel B."/>
            <person name="Jubin C."/>
            <person name="Porcel B.M."/>
            <person name="Segurens B."/>
            <person name="Daubin V."/>
            <person name="Anthouard V."/>
            <person name="Aiach N."/>
            <person name="Arnaiz O."/>
            <person name="Billaut A."/>
            <person name="Beisson J."/>
            <person name="Blanc I."/>
            <person name="Bouhouche K."/>
            <person name="Camara F."/>
            <person name="Duharcourt S."/>
            <person name="Guigo R."/>
            <person name="Gogendeau D."/>
            <person name="Katinka M."/>
            <person name="Keller A.-M."/>
            <person name="Kissmehl R."/>
            <person name="Klotz C."/>
            <person name="Koll F."/>
            <person name="Le Moue A."/>
            <person name="Lepere C."/>
            <person name="Malinsky S."/>
            <person name="Nowacki M."/>
            <person name="Nowak J.K."/>
            <person name="Plattner H."/>
            <person name="Poulain J."/>
            <person name="Ruiz F."/>
            <person name="Serrano V."/>
            <person name="Zagulski M."/>
            <person name="Dessen P."/>
            <person name="Betermier M."/>
            <person name="Weissenbach J."/>
            <person name="Scarpelli C."/>
            <person name="Schachter V."/>
            <person name="Sperling L."/>
            <person name="Meyer E."/>
            <person name="Cohen J."/>
            <person name="Wincker P."/>
        </authorList>
    </citation>
    <scope>NUCLEOTIDE SEQUENCE [LARGE SCALE GENOMIC DNA]</scope>
    <source>
        <strain evidence="6 7">Stock d4-2</strain>
    </source>
</reference>
<proteinExistence type="predicted"/>
<gene>
    <name evidence="6" type="ORF">GSPATT00038113001</name>
</gene>
<keyword evidence="4" id="KW-0175">Coiled coil</keyword>
<dbReference type="InterPro" id="IPR011009">
    <property type="entry name" value="Kinase-like_dom_sf"/>
</dbReference>
<dbReference type="InterPro" id="IPR004166">
    <property type="entry name" value="a-kinase_dom"/>
</dbReference>
<feature type="domain" description="Alpha-type protein kinase" evidence="5">
    <location>
        <begin position="793"/>
        <end position="934"/>
    </location>
</feature>
<evidence type="ECO:0000313" key="7">
    <source>
        <dbReference type="Proteomes" id="UP000000600"/>
    </source>
</evidence>
<dbReference type="SUPFAM" id="SSF56112">
    <property type="entry name" value="Protein kinase-like (PK-like)"/>
    <property type="match status" value="1"/>
</dbReference>
<evidence type="ECO:0000256" key="2">
    <source>
        <dbReference type="ARBA" id="ARBA00022679"/>
    </source>
</evidence>
<dbReference type="GeneID" id="5022853"/>
<dbReference type="Gene3D" id="3.20.200.10">
    <property type="entry name" value="MHCK/EF2 kinase"/>
    <property type="match status" value="1"/>
</dbReference>
<dbReference type="Pfam" id="PF02816">
    <property type="entry name" value="Alpha_kinase"/>
    <property type="match status" value="1"/>
</dbReference>
<dbReference type="KEGG" id="ptm:GSPATT00038113001"/>
<dbReference type="OMA" id="EFAVETM"/>
<protein>
    <recommendedName>
        <fullName evidence="5">Alpha-type protein kinase domain-containing protein</fullName>
    </recommendedName>
</protein>
<keyword evidence="3" id="KW-0418">Kinase</keyword>
<keyword evidence="2" id="KW-0808">Transferase</keyword>
<dbReference type="RefSeq" id="XP_001437068.1">
    <property type="nucleotide sequence ID" value="XM_001437031.1"/>
</dbReference>
<organism evidence="6 7">
    <name type="scientific">Paramecium tetraurelia</name>
    <dbReference type="NCBI Taxonomy" id="5888"/>
    <lineage>
        <taxon>Eukaryota</taxon>
        <taxon>Sar</taxon>
        <taxon>Alveolata</taxon>
        <taxon>Ciliophora</taxon>
        <taxon>Intramacronucleata</taxon>
        <taxon>Oligohymenophorea</taxon>
        <taxon>Peniculida</taxon>
        <taxon>Parameciidae</taxon>
        <taxon>Paramecium</taxon>
    </lineage>
</organism>
<feature type="coiled-coil region" evidence="4">
    <location>
        <begin position="74"/>
        <end position="147"/>
    </location>
</feature>
<dbReference type="GO" id="GO:0005200">
    <property type="term" value="F:structural constituent of cytoskeleton"/>
    <property type="evidence" value="ECO:0000318"/>
    <property type="project" value="GO_Central"/>
</dbReference>
<dbReference type="STRING" id="5888.A0CFV4"/>
<dbReference type="GO" id="GO:0004674">
    <property type="term" value="F:protein serine/threonine kinase activity"/>
    <property type="evidence" value="ECO:0007669"/>
    <property type="project" value="UniProtKB-KW"/>
</dbReference>
<evidence type="ECO:0000259" key="5">
    <source>
        <dbReference type="Pfam" id="PF02816"/>
    </source>
</evidence>
<evidence type="ECO:0000256" key="1">
    <source>
        <dbReference type="ARBA" id="ARBA00022527"/>
    </source>
</evidence>
<dbReference type="GO" id="GO:0005524">
    <property type="term" value="F:ATP binding"/>
    <property type="evidence" value="ECO:0007669"/>
    <property type="project" value="InterPro"/>
</dbReference>
<dbReference type="OrthoDB" id="301415at2759"/>
<name>A0CFV4_PARTE</name>
<dbReference type="AlphaFoldDB" id="A0CFV4"/>
<dbReference type="Proteomes" id="UP000000600">
    <property type="component" value="Unassembled WGS sequence"/>
</dbReference>
<feature type="coiled-coil region" evidence="4">
    <location>
        <begin position="180"/>
        <end position="518"/>
    </location>
</feature>
<sequence length="961" mass="113553">MNSDQKISLLLPDGSPYNFNVKNKDEVYYRQIAKEIKLGIPEEFVAVYDLKQNKVISKYYDKLEPTSVYRIFHLQQAASMIQNKDQEITKYKAEFQDLQERQKSFEIENQKIQLQSGTNVKELQEKLIEAEKQIQVGKDQIQQQRKDIQSLQYDIKVSSSQQDLVKQDMIKQLQEKDAKCETYGQQCQKYIKDIENLSNQLQLQRQNLYQVKEQFQQYQQQFSNSLQQWQQHSLQLESEKKKFQLEKNQSDSEVKRLIRTIEQLEDDARTKKSEISRLKRDKQSLESEITSLQEDITDLNIEQDKFGASLRKLQSDIALKEGEVQQKNKEISLQKQNLEKINQMLASKERQIQELQNSQNQQNKNERSYDQEHILNLQEQVKQLNEQNDQLMKTLESVQNQTSEQQSKLNSEQSQAYELQVLKENLEKKLKQCQEESKHKLNQKQQEIESLKQKLENELDMVQKNLQESIKAHKEDAERWKEKEQNYENYFEKFKLNLEEVKNEKIKFEEDANKQRQELLNQIYECDSQLCQKQLELIAIQNSAIVPVYQFRIQRLVEQVPREYFKEIEFAVETMMLNNVNPEKFLQDNQGKCQKLTFNMSQILLNKAKAEVTLYNISDQDYRKCVDITNIGKITGIQCSVQVESDSTSLDRYYFFKCLECPNKKQFEGKIFGIKQCKNQDIEDLEAKETAIDNCLSTIIAQDVMNKFVKELQEKKAENILEYKFREQYVIETLKDFKQVLSEIQGQQLAIQDQGIKNYFEFIESLTGEQSNEFYDFTREYSTDRNQPADGNIIQAFLKVYENQNTMDIQELQDIQKLQEIYAKFDPKTIKNSLHHFIDFIGGNMKEMPQRLYYSIQEIEVKPDFKKYNGGHLNLDSSQEGKFLSAFTYYSIVKSYGQMCISHLQGVGNQLYDPLVSTYDGFLDKLDQGFNEIRTIESKFQSESNLNKGIEYMKALGIKWN</sequence>
<accession>A0CFV4</accession>
<dbReference type="InParanoid" id="A0CFV4"/>
<dbReference type="GO" id="GO:0005856">
    <property type="term" value="C:cytoskeleton"/>
    <property type="evidence" value="ECO:0000318"/>
    <property type="project" value="GO_Central"/>
</dbReference>
<evidence type="ECO:0000313" key="6">
    <source>
        <dbReference type="EMBL" id="CAK69671.1"/>
    </source>
</evidence>
<evidence type="ECO:0000256" key="3">
    <source>
        <dbReference type="ARBA" id="ARBA00022777"/>
    </source>
</evidence>
<keyword evidence="7" id="KW-1185">Reference proteome</keyword>